<evidence type="ECO:0000313" key="3">
    <source>
        <dbReference type="EMBL" id="TFL01759.1"/>
    </source>
</evidence>
<dbReference type="PROSITE" id="PS00061">
    <property type="entry name" value="ADH_SHORT"/>
    <property type="match status" value="1"/>
</dbReference>
<dbReference type="GO" id="GO:0048038">
    <property type="term" value="F:quinone binding"/>
    <property type="evidence" value="ECO:0007669"/>
    <property type="project" value="TreeGrafter"/>
</dbReference>
<evidence type="ECO:0000256" key="1">
    <source>
        <dbReference type="ARBA" id="ARBA00006484"/>
    </source>
</evidence>
<dbReference type="Gene3D" id="3.40.50.720">
    <property type="entry name" value="NAD(P)-binding Rossmann-like Domain"/>
    <property type="match status" value="1"/>
</dbReference>
<dbReference type="PRINTS" id="PR00081">
    <property type="entry name" value="GDHRDH"/>
</dbReference>
<dbReference type="STRING" id="1884261.A0A5C3QNB1"/>
<accession>A0A5C3QNB1</accession>
<dbReference type="Proteomes" id="UP000305067">
    <property type="component" value="Unassembled WGS sequence"/>
</dbReference>
<keyword evidence="2" id="KW-0521">NADP</keyword>
<dbReference type="GO" id="GO:0006633">
    <property type="term" value="P:fatty acid biosynthetic process"/>
    <property type="evidence" value="ECO:0007669"/>
    <property type="project" value="TreeGrafter"/>
</dbReference>
<sequence>MDASQRVALVTGAANGIGKSIALRLANDEFDVALNDLAQNAGLLQDLKEEIEMLGGKVLVIVADVTVEEEVKRMIDTAVKELGSLDMVANAGIMVFKSINTTSLYDFEQTMAVNVRGVFLCYKYAGLAMIASGTKNGRIVGACSFAGKRGSSMCGAYCASKFAVRGLTQSYAAELGPHGITVNAYAPGIIDTDMVKRIDAAYQAHTSSPAGALYEWGKTLTPLGRTGTARDVAGLVSYLARPEASFVTGQSIPVDGGAFFD</sequence>
<gene>
    <name evidence="3" type="ORF">BDV98DRAFT_604428</name>
</gene>
<dbReference type="PANTHER" id="PTHR42760">
    <property type="entry name" value="SHORT-CHAIN DEHYDROGENASES/REDUCTASES FAMILY MEMBER"/>
    <property type="match status" value="1"/>
</dbReference>
<proteinExistence type="inferred from homology"/>
<dbReference type="InterPro" id="IPR002347">
    <property type="entry name" value="SDR_fam"/>
</dbReference>
<reference evidence="3 4" key="1">
    <citation type="journal article" date="2019" name="Nat. Ecol. Evol.">
        <title>Megaphylogeny resolves global patterns of mushroom evolution.</title>
        <authorList>
            <person name="Varga T."/>
            <person name="Krizsan K."/>
            <person name="Foldi C."/>
            <person name="Dima B."/>
            <person name="Sanchez-Garcia M."/>
            <person name="Sanchez-Ramirez S."/>
            <person name="Szollosi G.J."/>
            <person name="Szarkandi J.G."/>
            <person name="Papp V."/>
            <person name="Albert L."/>
            <person name="Andreopoulos W."/>
            <person name="Angelini C."/>
            <person name="Antonin V."/>
            <person name="Barry K.W."/>
            <person name="Bougher N.L."/>
            <person name="Buchanan P."/>
            <person name="Buyck B."/>
            <person name="Bense V."/>
            <person name="Catcheside P."/>
            <person name="Chovatia M."/>
            <person name="Cooper J."/>
            <person name="Damon W."/>
            <person name="Desjardin D."/>
            <person name="Finy P."/>
            <person name="Geml J."/>
            <person name="Haridas S."/>
            <person name="Hughes K."/>
            <person name="Justo A."/>
            <person name="Karasinski D."/>
            <person name="Kautmanova I."/>
            <person name="Kiss B."/>
            <person name="Kocsube S."/>
            <person name="Kotiranta H."/>
            <person name="LaButti K.M."/>
            <person name="Lechner B.E."/>
            <person name="Liimatainen K."/>
            <person name="Lipzen A."/>
            <person name="Lukacs Z."/>
            <person name="Mihaltcheva S."/>
            <person name="Morgado L.N."/>
            <person name="Niskanen T."/>
            <person name="Noordeloos M.E."/>
            <person name="Ohm R.A."/>
            <person name="Ortiz-Santana B."/>
            <person name="Ovrebo C."/>
            <person name="Racz N."/>
            <person name="Riley R."/>
            <person name="Savchenko A."/>
            <person name="Shiryaev A."/>
            <person name="Soop K."/>
            <person name="Spirin V."/>
            <person name="Szebenyi C."/>
            <person name="Tomsovsky M."/>
            <person name="Tulloss R.E."/>
            <person name="Uehling J."/>
            <person name="Grigoriev I.V."/>
            <person name="Vagvolgyi C."/>
            <person name="Papp T."/>
            <person name="Martin F.M."/>
            <person name="Miettinen O."/>
            <person name="Hibbett D.S."/>
            <person name="Nagy L.G."/>
        </authorList>
    </citation>
    <scope>NUCLEOTIDE SEQUENCE [LARGE SCALE GENOMIC DNA]</scope>
    <source>
        <strain evidence="3 4">CBS 309.79</strain>
    </source>
</reference>
<evidence type="ECO:0000256" key="2">
    <source>
        <dbReference type="ARBA" id="ARBA00022857"/>
    </source>
</evidence>
<dbReference type="AlphaFoldDB" id="A0A5C3QNB1"/>
<dbReference type="EMBL" id="ML178824">
    <property type="protein sequence ID" value="TFL01759.1"/>
    <property type="molecule type" value="Genomic_DNA"/>
</dbReference>
<name>A0A5C3QNB1_9AGAR</name>
<dbReference type="InterPro" id="IPR036291">
    <property type="entry name" value="NAD(P)-bd_dom_sf"/>
</dbReference>
<evidence type="ECO:0000313" key="4">
    <source>
        <dbReference type="Proteomes" id="UP000305067"/>
    </source>
</evidence>
<dbReference type="Pfam" id="PF13561">
    <property type="entry name" value="adh_short_C2"/>
    <property type="match status" value="1"/>
</dbReference>
<dbReference type="OrthoDB" id="498125at2759"/>
<dbReference type="SUPFAM" id="SSF51735">
    <property type="entry name" value="NAD(P)-binding Rossmann-fold domains"/>
    <property type="match status" value="1"/>
</dbReference>
<comment type="similarity">
    <text evidence="1">Belongs to the short-chain dehydrogenases/reductases (SDR) family.</text>
</comment>
<dbReference type="PANTHER" id="PTHR42760:SF121">
    <property type="entry name" value="3-OXOACYL-(ACYL-CARRIER-PROTEIN) REDUCTASE"/>
    <property type="match status" value="1"/>
</dbReference>
<dbReference type="InterPro" id="IPR020904">
    <property type="entry name" value="Sc_DH/Rdtase_CS"/>
</dbReference>
<organism evidence="3 4">
    <name type="scientific">Pterulicium gracile</name>
    <dbReference type="NCBI Taxonomy" id="1884261"/>
    <lineage>
        <taxon>Eukaryota</taxon>
        <taxon>Fungi</taxon>
        <taxon>Dikarya</taxon>
        <taxon>Basidiomycota</taxon>
        <taxon>Agaricomycotina</taxon>
        <taxon>Agaricomycetes</taxon>
        <taxon>Agaricomycetidae</taxon>
        <taxon>Agaricales</taxon>
        <taxon>Pleurotineae</taxon>
        <taxon>Pterulaceae</taxon>
        <taxon>Pterulicium</taxon>
    </lineage>
</organism>
<dbReference type="GO" id="GO:0016616">
    <property type="term" value="F:oxidoreductase activity, acting on the CH-OH group of donors, NAD or NADP as acceptor"/>
    <property type="evidence" value="ECO:0007669"/>
    <property type="project" value="TreeGrafter"/>
</dbReference>
<keyword evidence="4" id="KW-1185">Reference proteome</keyword>
<dbReference type="FunFam" id="3.40.50.720:FF:000084">
    <property type="entry name" value="Short-chain dehydrogenase reductase"/>
    <property type="match status" value="1"/>
</dbReference>
<protein>
    <submittedName>
        <fullName evidence="3">Acetoin reductase family protein</fullName>
    </submittedName>
</protein>